<keyword evidence="6 8" id="KW-0472">Membrane</keyword>
<dbReference type="Pfam" id="PF07715">
    <property type="entry name" value="Plug"/>
    <property type="match status" value="1"/>
</dbReference>
<feature type="domain" description="TonB-dependent receptor-like beta-barrel" evidence="11">
    <location>
        <begin position="277"/>
        <end position="675"/>
    </location>
</feature>
<dbReference type="GO" id="GO:0009279">
    <property type="term" value="C:cell outer membrane"/>
    <property type="evidence" value="ECO:0007669"/>
    <property type="project" value="UniProtKB-SubCell"/>
</dbReference>
<evidence type="ECO:0000256" key="6">
    <source>
        <dbReference type="ARBA" id="ARBA00023136"/>
    </source>
</evidence>
<evidence type="ECO:0000256" key="8">
    <source>
        <dbReference type="PROSITE-ProRule" id="PRU01360"/>
    </source>
</evidence>
<evidence type="ECO:0000256" key="3">
    <source>
        <dbReference type="ARBA" id="ARBA00022452"/>
    </source>
</evidence>
<dbReference type="PANTHER" id="PTHR30069">
    <property type="entry name" value="TONB-DEPENDENT OUTER MEMBRANE RECEPTOR"/>
    <property type="match status" value="1"/>
</dbReference>
<keyword evidence="4 8" id="KW-0812">Transmembrane</keyword>
<comment type="similarity">
    <text evidence="8 9">Belongs to the TonB-dependent receptor family.</text>
</comment>
<dbReference type="Gene3D" id="2.40.170.20">
    <property type="entry name" value="TonB-dependent receptor, beta-barrel domain"/>
    <property type="match status" value="1"/>
</dbReference>
<dbReference type="Proteomes" id="UP000548867">
    <property type="component" value="Unassembled WGS sequence"/>
</dbReference>
<keyword evidence="5 9" id="KW-0798">TonB box</keyword>
<keyword evidence="14" id="KW-1185">Reference proteome</keyword>
<comment type="caution">
    <text evidence="13">The sequence shown here is derived from an EMBL/GenBank/DDBJ whole genome shotgun (WGS) entry which is preliminary data.</text>
</comment>
<dbReference type="InterPro" id="IPR039426">
    <property type="entry name" value="TonB-dep_rcpt-like"/>
</dbReference>
<organism evidence="13 14">
    <name type="scientific">Novosphingobium sediminicola</name>
    <dbReference type="NCBI Taxonomy" id="563162"/>
    <lineage>
        <taxon>Bacteria</taxon>
        <taxon>Pseudomonadati</taxon>
        <taxon>Pseudomonadota</taxon>
        <taxon>Alphaproteobacteria</taxon>
        <taxon>Sphingomonadales</taxon>
        <taxon>Sphingomonadaceae</taxon>
        <taxon>Novosphingobium</taxon>
    </lineage>
</organism>
<evidence type="ECO:0000256" key="5">
    <source>
        <dbReference type="ARBA" id="ARBA00023077"/>
    </source>
</evidence>
<keyword evidence="13" id="KW-0675">Receptor</keyword>
<dbReference type="Pfam" id="PF00593">
    <property type="entry name" value="TonB_dep_Rec_b-barrel"/>
    <property type="match status" value="1"/>
</dbReference>
<feature type="domain" description="TonB-dependent receptor plug" evidence="12">
    <location>
        <begin position="56"/>
        <end position="161"/>
    </location>
</feature>
<evidence type="ECO:0000313" key="14">
    <source>
        <dbReference type="Proteomes" id="UP000548867"/>
    </source>
</evidence>
<evidence type="ECO:0000259" key="12">
    <source>
        <dbReference type="Pfam" id="PF07715"/>
    </source>
</evidence>
<evidence type="ECO:0000259" key="11">
    <source>
        <dbReference type="Pfam" id="PF00593"/>
    </source>
</evidence>
<protein>
    <submittedName>
        <fullName evidence="13">Iron complex outermembrane receptor protein</fullName>
    </submittedName>
</protein>
<dbReference type="InterPro" id="IPR012910">
    <property type="entry name" value="Plug_dom"/>
</dbReference>
<dbReference type="GO" id="GO:0044718">
    <property type="term" value="P:siderophore transmembrane transport"/>
    <property type="evidence" value="ECO:0007669"/>
    <property type="project" value="TreeGrafter"/>
</dbReference>
<evidence type="ECO:0000256" key="4">
    <source>
        <dbReference type="ARBA" id="ARBA00022692"/>
    </source>
</evidence>
<evidence type="ECO:0000256" key="9">
    <source>
        <dbReference type="RuleBase" id="RU003357"/>
    </source>
</evidence>
<evidence type="ECO:0000313" key="13">
    <source>
        <dbReference type="EMBL" id="MBB3954325.1"/>
    </source>
</evidence>
<keyword evidence="2 8" id="KW-0813">Transport</keyword>
<feature type="signal peptide" evidence="10">
    <location>
        <begin position="1"/>
        <end position="25"/>
    </location>
</feature>
<dbReference type="Gene3D" id="2.170.130.10">
    <property type="entry name" value="TonB-dependent receptor, plug domain"/>
    <property type="match status" value="1"/>
</dbReference>
<dbReference type="GO" id="GO:0015344">
    <property type="term" value="F:siderophore uptake transmembrane transporter activity"/>
    <property type="evidence" value="ECO:0007669"/>
    <property type="project" value="TreeGrafter"/>
</dbReference>
<dbReference type="PANTHER" id="PTHR30069:SF40">
    <property type="entry name" value="TONB-DEPENDENT RECEPTOR NMB0964-RELATED"/>
    <property type="match status" value="1"/>
</dbReference>
<keyword evidence="3 8" id="KW-1134">Transmembrane beta strand</keyword>
<dbReference type="InterPro" id="IPR000531">
    <property type="entry name" value="Beta-barrel_TonB"/>
</dbReference>
<evidence type="ECO:0000256" key="7">
    <source>
        <dbReference type="ARBA" id="ARBA00023237"/>
    </source>
</evidence>
<proteinExistence type="inferred from homology"/>
<keyword evidence="7 8" id="KW-0998">Cell outer membrane</keyword>
<accession>A0A7W6G5Q0</accession>
<evidence type="ECO:0000256" key="2">
    <source>
        <dbReference type="ARBA" id="ARBA00022448"/>
    </source>
</evidence>
<dbReference type="RefSeq" id="WP_183623744.1">
    <property type="nucleotide sequence ID" value="NZ_JACIDX010000004.1"/>
</dbReference>
<dbReference type="EMBL" id="JACIDX010000004">
    <property type="protein sequence ID" value="MBB3954325.1"/>
    <property type="molecule type" value="Genomic_DNA"/>
</dbReference>
<feature type="chain" id="PRO_5031398264" evidence="10">
    <location>
        <begin position="26"/>
        <end position="706"/>
    </location>
</feature>
<keyword evidence="10" id="KW-0732">Signal</keyword>
<sequence>MKFTRNTPACAIAAIAAGLAFPALAADDSAADAAQDAIHSAPPAEIVVSGVLPRNQQDVLSGVAVLKGAHLDQALRSSIGETLAHTPGVTATSFGPTASRPVLRGMQGERVRVLVDGIGSIDVSNTSADHAPAVNPLLAERIEVLRGPQALLYGSAAVGGVVNVIDRRIPTEVPKEPIHIGALASYGSAANERSLAGTVDVPLGGGWVAHADGSRAVSDDMKIGGYVLTPALRAQALATAASGTGNPDIDYAANANAKGRLANTAAKSWDAGAGLAYIGAQGSIGVAYSHKDSLYGVPSRLATAADQDQESPRIKLQQDRWDARAEIRPVGGPIDKIAARFGYAAYQHAELDPSGAVGTRFFNHGIEGRLEVTQTKLGGWQGASGVQFVNRDFNVIGDEAFLPRNSTQQLGLFTLQSYDAGAVKFEAGGRYEHSKLSAMPLPDQTQFWGGQRSFDTFSFSGGATWRVNPAWTLGLSGSRTERAPSAEEMFANGPHAGTQAFEIGDVNLKTERSTSVEAILRGGGKGYSIEASVYHSWFGNFIYEDPTGAVEDGLPVYQMRQAPARYYGFELQGAVTLAEIGAWRLQADAMGDAVKATISGVGPAPRIPPLRVLGGVTLSDPRWDLRGEVEHVTAQNRIAAQETPTAAYTLVNVEFGYKPGGKDGRLSFTLGARNLFNVDARRAASFLKDYAPLAGRDIRLSVRLTV</sequence>
<dbReference type="InterPro" id="IPR036942">
    <property type="entry name" value="Beta-barrel_TonB_sf"/>
</dbReference>
<evidence type="ECO:0000256" key="10">
    <source>
        <dbReference type="SAM" id="SignalP"/>
    </source>
</evidence>
<dbReference type="PROSITE" id="PS52016">
    <property type="entry name" value="TONB_DEPENDENT_REC_3"/>
    <property type="match status" value="1"/>
</dbReference>
<comment type="subcellular location">
    <subcellularLocation>
        <location evidence="1 8">Cell outer membrane</location>
        <topology evidence="1 8">Multi-pass membrane protein</topology>
    </subcellularLocation>
</comment>
<dbReference type="AlphaFoldDB" id="A0A7W6G5Q0"/>
<reference evidence="13 14" key="1">
    <citation type="submission" date="2020-08" db="EMBL/GenBank/DDBJ databases">
        <title>Genomic Encyclopedia of Type Strains, Phase IV (KMG-IV): sequencing the most valuable type-strain genomes for metagenomic binning, comparative biology and taxonomic classification.</title>
        <authorList>
            <person name="Goeker M."/>
        </authorList>
    </citation>
    <scope>NUCLEOTIDE SEQUENCE [LARGE SCALE GENOMIC DNA]</scope>
    <source>
        <strain evidence="13 14">DSM 27057</strain>
    </source>
</reference>
<dbReference type="SUPFAM" id="SSF56935">
    <property type="entry name" value="Porins"/>
    <property type="match status" value="1"/>
</dbReference>
<name>A0A7W6G5Q0_9SPHN</name>
<gene>
    <name evidence="13" type="ORF">GGR38_001252</name>
</gene>
<dbReference type="InterPro" id="IPR037066">
    <property type="entry name" value="Plug_dom_sf"/>
</dbReference>
<evidence type="ECO:0000256" key="1">
    <source>
        <dbReference type="ARBA" id="ARBA00004571"/>
    </source>
</evidence>